<evidence type="ECO:0000256" key="4">
    <source>
        <dbReference type="ARBA" id="ARBA00023015"/>
    </source>
</evidence>
<feature type="region of interest" description="Disordered" evidence="8">
    <location>
        <begin position="116"/>
        <end position="148"/>
    </location>
</feature>
<keyword evidence="7" id="KW-0539">Nucleus</keyword>
<feature type="compositionally biased region" description="Polar residues" evidence="8">
    <location>
        <begin position="188"/>
        <end position="198"/>
    </location>
</feature>
<keyword evidence="4" id="KW-0805">Transcription regulation</keyword>
<dbReference type="CDD" id="cd00067">
    <property type="entry name" value="GAL4"/>
    <property type="match status" value="1"/>
</dbReference>
<name>A0A132B5G6_MOLSC</name>
<keyword evidence="6" id="KW-0804">Transcription</keyword>
<keyword evidence="2" id="KW-0479">Metal-binding</keyword>
<dbReference type="SMART" id="SM00906">
    <property type="entry name" value="Fungal_trans"/>
    <property type="match status" value="1"/>
</dbReference>
<evidence type="ECO:0000256" key="6">
    <source>
        <dbReference type="ARBA" id="ARBA00023163"/>
    </source>
</evidence>
<dbReference type="Gene3D" id="4.10.240.10">
    <property type="entry name" value="Zn(2)-C6 fungal-type DNA-binding domain"/>
    <property type="match status" value="1"/>
</dbReference>
<dbReference type="AlphaFoldDB" id="A0A132B5G6"/>
<gene>
    <name evidence="10" type="ORF">LY89DRAFT_631273</name>
</gene>
<dbReference type="Pfam" id="PF04082">
    <property type="entry name" value="Fungal_trans"/>
    <property type="match status" value="1"/>
</dbReference>
<dbReference type="GO" id="GO:0003677">
    <property type="term" value="F:DNA binding"/>
    <property type="evidence" value="ECO:0007669"/>
    <property type="project" value="UniProtKB-KW"/>
</dbReference>
<dbReference type="Proteomes" id="UP000070700">
    <property type="component" value="Unassembled WGS sequence"/>
</dbReference>
<evidence type="ECO:0000313" key="10">
    <source>
        <dbReference type="EMBL" id="KUJ07656.1"/>
    </source>
</evidence>
<dbReference type="PROSITE" id="PS50048">
    <property type="entry name" value="ZN2_CY6_FUNGAL_2"/>
    <property type="match status" value="1"/>
</dbReference>
<dbReference type="PANTHER" id="PTHR31313">
    <property type="entry name" value="TY1 ENHANCER ACTIVATOR"/>
    <property type="match status" value="1"/>
</dbReference>
<dbReference type="OrthoDB" id="4161332at2759"/>
<feature type="region of interest" description="Disordered" evidence="8">
    <location>
        <begin position="176"/>
        <end position="198"/>
    </location>
</feature>
<organism evidence="10 11">
    <name type="scientific">Mollisia scopiformis</name>
    <name type="common">Conifer needle endophyte fungus</name>
    <name type="synonym">Phialocephala scopiformis</name>
    <dbReference type="NCBI Taxonomy" id="149040"/>
    <lineage>
        <taxon>Eukaryota</taxon>
        <taxon>Fungi</taxon>
        <taxon>Dikarya</taxon>
        <taxon>Ascomycota</taxon>
        <taxon>Pezizomycotina</taxon>
        <taxon>Leotiomycetes</taxon>
        <taxon>Helotiales</taxon>
        <taxon>Mollisiaceae</taxon>
        <taxon>Mollisia</taxon>
    </lineage>
</organism>
<dbReference type="PROSITE" id="PS00463">
    <property type="entry name" value="ZN2_CY6_FUNGAL_1"/>
    <property type="match status" value="1"/>
</dbReference>
<dbReference type="SUPFAM" id="SSF57701">
    <property type="entry name" value="Zn2/Cys6 DNA-binding domain"/>
    <property type="match status" value="1"/>
</dbReference>
<evidence type="ECO:0000256" key="5">
    <source>
        <dbReference type="ARBA" id="ARBA00023125"/>
    </source>
</evidence>
<feature type="region of interest" description="Disordered" evidence="8">
    <location>
        <begin position="1"/>
        <end position="35"/>
    </location>
</feature>
<dbReference type="SMART" id="SM00066">
    <property type="entry name" value="GAL4"/>
    <property type="match status" value="1"/>
</dbReference>
<accession>A0A132B5G6</accession>
<comment type="subcellular location">
    <subcellularLocation>
        <location evidence="1">Nucleus</location>
    </subcellularLocation>
</comment>
<evidence type="ECO:0000256" key="8">
    <source>
        <dbReference type="SAM" id="MobiDB-lite"/>
    </source>
</evidence>
<evidence type="ECO:0000256" key="2">
    <source>
        <dbReference type="ARBA" id="ARBA00022723"/>
    </source>
</evidence>
<sequence>MMSSSTKSVQHRRRKLSNATTASVAGSERTRDRRQNKTLTCTNCRVRKTRCDGTQPGCKTCEVYHDECRYERPPPMSQIIAMAKRLQEAEDIIANLNGHRSTTSTQALGDDIVATSENASSTRTSTPKPSVAEDEHLPAEHTETQIDGITSYKTVPGDSLLSDLSLDEHGKICYYGPTSAVHEPPNPENHQSPSVDLQTRQSKLEITSMLTSNARELRAWEEFALGNLAFQSDLPRETITQLLQIHWTWISPMFMWVYRPAFMRDMTTDGPYFSQFLLIVLCAHAARFQNGQIGHMLISRARLLLGTEIHRPSSIPTVQALLQLSARDLAFGSISQAWLYSGMAFRMVSDLGLHQSTAKMVELGHLSSEDLEIRRRLFWSCYFWDKAISLYLGRMPALTELPSDPAPELMDQFGETEYWSPYYGQTGNLSEIPGGSYPPMKSHSVSCFENSCRLAVILNHIILQLYSRRTPTQVDLRSIREELDAWRSQSPHHLVYDPDNLPEISPPPHILTQNLLFYTTIILLHRPFYSSAVHHLACRNAAGSIEKLLLLLEKTFSFNRITYLMAYCIYTGASVLIQDVKAGDLDADAKMKTFHRALKGGVLTCPVVQRSIDIINNSLKNSTQSSGSDRESHRDGFLRNYLPAFPYSDNYSEFPGYADLGITDFDANLLECFPENHIDINLANEWEWPFNQTL</sequence>
<keyword evidence="5" id="KW-0238">DNA-binding</keyword>
<dbReference type="InterPro" id="IPR001138">
    <property type="entry name" value="Zn2Cys6_DnaBD"/>
</dbReference>
<protein>
    <recommendedName>
        <fullName evidence="9">Zn(2)-C6 fungal-type domain-containing protein</fullName>
    </recommendedName>
</protein>
<dbReference type="CDD" id="cd12148">
    <property type="entry name" value="fungal_TF_MHR"/>
    <property type="match status" value="1"/>
</dbReference>
<dbReference type="KEGG" id="psco:LY89DRAFT_631273"/>
<dbReference type="RefSeq" id="XP_018062011.1">
    <property type="nucleotide sequence ID" value="XM_018211272.1"/>
</dbReference>
<feature type="domain" description="Zn(2)-C6 fungal-type" evidence="9">
    <location>
        <begin position="40"/>
        <end position="70"/>
    </location>
</feature>
<dbReference type="GO" id="GO:0000981">
    <property type="term" value="F:DNA-binding transcription factor activity, RNA polymerase II-specific"/>
    <property type="evidence" value="ECO:0007669"/>
    <property type="project" value="InterPro"/>
</dbReference>
<dbReference type="InterPro" id="IPR007219">
    <property type="entry name" value="XnlR_reg_dom"/>
</dbReference>
<feature type="compositionally biased region" description="Polar residues" evidence="8">
    <location>
        <begin position="116"/>
        <end position="128"/>
    </location>
</feature>
<dbReference type="GeneID" id="28820998"/>
<evidence type="ECO:0000259" key="9">
    <source>
        <dbReference type="PROSITE" id="PS50048"/>
    </source>
</evidence>
<keyword evidence="3" id="KW-0862">Zinc</keyword>
<dbReference type="PANTHER" id="PTHR31313:SF85">
    <property type="entry name" value="ZN(II)2CYS6 TRANSCRIPTION FACTOR (EUROFUNG)"/>
    <property type="match status" value="1"/>
</dbReference>
<proteinExistence type="predicted"/>
<evidence type="ECO:0000313" key="11">
    <source>
        <dbReference type="Proteomes" id="UP000070700"/>
    </source>
</evidence>
<dbReference type="EMBL" id="KQ947439">
    <property type="protein sequence ID" value="KUJ07656.1"/>
    <property type="molecule type" value="Genomic_DNA"/>
</dbReference>
<dbReference type="GO" id="GO:0006351">
    <property type="term" value="P:DNA-templated transcription"/>
    <property type="evidence" value="ECO:0007669"/>
    <property type="project" value="InterPro"/>
</dbReference>
<evidence type="ECO:0000256" key="1">
    <source>
        <dbReference type="ARBA" id="ARBA00004123"/>
    </source>
</evidence>
<dbReference type="Pfam" id="PF00172">
    <property type="entry name" value="Zn_clus"/>
    <property type="match status" value="1"/>
</dbReference>
<dbReference type="InParanoid" id="A0A132B5G6"/>
<evidence type="ECO:0000256" key="3">
    <source>
        <dbReference type="ARBA" id="ARBA00022833"/>
    </source>
</evidence>
<dbReference type="GO" id="GO:0005634">
    <property type="term" value="C:nucleus"/>
    <property type="evidence" value="ECO:0007669"/>
    <property type="project" value="UniProtKB-SubCell"/>
</dbReference>
<reference evidence="10 11" key="1">
    <citation type="submission" date="2015-10" db="EMBL/GenBank/DDBJ databases">
        <title>Full genome of DAOMC 229536 Phialocephala scopiformis, a fungal endophyte of spruce producing the potent anti-insectan compound rugulosin.</title>
        <authorList>
            <consortium name="DOE Joint Genome Institute"/>
            <person name="Walker A.K."/>
            <person name="Frasz S.L."/>
            <person name="Seifert K.A."/>
            <person name="Miller J.D."/>
            <person name="Mondo S.J."/>
            <person name="Labutti K."/>
            <person name="Lipzen A."/>
            <person name="Dockter R."/>
            <person name="Kennedy M."/>
            <person name="Grigoriev I.V."/>
            <person name="Spatafora J.W."/>
        </authorList>
    </citation>
    <scope>NUCLEOTIDE SEQUENCE [LARGE SCALE GENOMIC DNA]</scope>
    <source>
        <strain evidence="10 11">CBS 120377</strain>
    </source>
</reference>
<feature type="compositionally biased region" description="Basic and acidic residues" evidence="8">
    <location>
        <begin position="131"/>
        <end position="144"/>
    </location>
</feature>
<evidence type="ECO:0000256" key="7">
    <source>
        <dbReference type="ARBA" id="ARBA00023242"/>
    </source>
</evidence>
<dbReference type="InterPro" id="IPR036864">
    <property type="entry name" value="Zn2-C6_fun-type_DNA-bd_sf"/>
</dbReference>
<dbReference type="GO" id="GO:0008270">
    <property type="term" value="F:zinc ion binding"/>
    <property type="evidence" value="ECO:0007669"/>
    <property type="project" value="InterPro"/>
</dbReference>
<dbReference type="InterPro" id="IPR051615">
    <property type="entry name" value="Transcr_Regulatory_Elem"/>
</dbReference>
<keyword evidence="11" id="KW-1185">Reference proteome</keyword>